<dbReference type="AlphaFoldDB" id="A0A0H3ATS2"/>
<reference evidence="3" key="1">
    <citation type="submission" date="2007-09" db="EMBL/GenBank/DDBJ databases">
        <title>Complete genome sequence of Rickettsia rickettsii.</title>
        <authorList>
            <person name="Madan A."/>
            <person name="Fahey J."/>
            <person name="Helton E."/>
            <person name="Ketteman M."/>
            <person name="Madan A."/>
            <person name="Rodrigues S."/>
            <person name="Sanchez A."/>
            <person name="Dasch G."/>
            <person name="Eremeeva M."/>
        </authorList>
    </citation>
    <scope>NUCLEOTIDE SEQUENCE [LARGE SCALE GENOMIC DNA]</scope>
    <source>
        <strain evidence="3">Sheila Smith</strain>
    </source>
</reference>
<gene>
    <name evidence="2" type="ordered locus">A1G_01515</name>
</gene>
<feature type="region of interest" description="Disordered" evidence="1">
    <location>
        <begin position="37"/>
        <end position="59"/>
    </location>
</feature>
<dbReference type="Proteomes" id="UP000006832">
    <property type="component" value="Chromosome"/>
</dbReference>
<evidence type="ECO:0000313" key="2">
    <source>
        <dbReference type="EMBL" id="ABV75877.1"/>
    </source>
</evidence>
<evidence type="ECO:0000313" key="3">
    <source>
        <dbReference type="Proteomes" id="UP000006832"/>
    </source>
</evidence>
<evidence type="ECO:0000256" key="1">
    <source>
        <dbReference type="SAM" id="MobiDB-lite"/>
    </source>
</evidence>
<dbReference type="EMBL" id="CP000848">
    <property type="protein sequence ID" value="ABV75877.1"/>
    <property type="molecule type" value="Genomic_DNA"/>
</dbReference>
<accession>A0A0H3ATS2</accession>
<protein>
    <submittedName>
        <fullName evidence="2">Uncharacterized protein</fullName>
    </submittedName>
</protein>
<proteinExistence type="predicted"/>
<organism evidence="2 3">
    <name type="scientific">Rickettsia rickettsii (strain Sheila Smith)</name>
    <dbReference type="NCBI Taxonomy" id="392021"/>
    <lineage>
        <taxon>Bacteria</taxon>
        <taxon>Pseudomonadati</taxon>
        <taxon>Pseudomonadota</taxon>
        <taxon>Alphaproteobacteria</taxon>
        <taxon>Rickettsiales</taxon>
        <taxon>Rickettsiaceae</taxon>
        <taxon>Rickettsieae</taxon>
        <taxon>Rickettsia</taxon>
        <taxon>spotted fever group</taxon>
    </lineage>
</organism>
<dbReference type="HOGENOM" id="CLU_2957735_0_0_5"/>
<name>A0A0H3ATS2_RICRS</name>
<sequence length="59" mass="6583">MWIPKSSSSLRGKPVSFDNLRSLLLFHEIATQPMAARNDDSVSTRAIPLTTPKTPTMIR</sequence>
<dbReference type="KEGG" id="rri:A1G_01515"/>